<dbReference type="InterPro" id="IPR009050">
    <property type="entry name" value="Globin-like_sf"/>
</dbReference>
<evidence type="ECO:0000256" key="2">
    <source>
        <dbReference type="ARBA" id="ARBA00022621"/>
    </source>
</evidence>
<dbReference type="SUPFAM" id="SSF46458">
    <property type="entry name" value="Globin-like"/>
    <property type="match status" value="1"/>
</dbReference>
<feature type="domain" description="Globin" evidence="6">
    <location>
        <begin position="2"/>
        <end position="136"/>
    </location>
</feature>
<evidence type="ECO:0000256" key="3">
    <source>
        <dbReference type="ARBA" id="ARBA00022723"/>
    </source>
</evidence>
<keyword evidence="3" id="KW-0479">Metal-binding</keyword>
<keyword evidence="2 5" id="KW-0561">Oxygen transport</keyword>
<dbReference type="PANTHER" id="PTHR43396:SF3">
    <property type="entry name" value="FLAVOHEMOPROTEIN"/>
    <property type="match status" value="1"/>
</dbReference>
<keyword evidence="1 5" id="KW-0349">Heme</keyword>
<keyword evidence="4" id="KW-0408">Iron</keyword>
<keyword evidence="5" id="KW-0813">Transport</keyword>
<gene>
    <name evidence="7" type="primary">hmp_4</name>
    <name evidence="7" type="ORF">VMF7928_02870</name>
</gene>
<keyword evidence="8" id="KW-1185">Reference proteome</keyword>
<comment type="similarity">
    <text evidence="5">Belongs to the globin family.</text>
</comment>
<organism evidence="7 8">
    <name type="scientific">Vibrio marisflavi CECT 7928</name>
    <dbReference type="NCBI Taxonomy" id="634439"/>
    <lineage>
        <taxon>Bacteria</taxon>
        <taxon>Pseudomonadati</taxon>
        <taxon>Pseudomonadota</taxon>
        <taxon>Gammaproteobacteria</taxon>
        <taxon>Vibrionales</taxon>
        <taxon>Vibrionaceae</taxon>
        <taxon>Vibrio</taxon>
    </lineage>
</organism>
<dbReference type="Proteomes" id="UP000838748">
    <property type="component" value="Unassembled WGS sequence"/>
</dbReference>
<evidence type="ECO:0000259" key="6">
    <source>
        <dbReference type="PROSITE" id="PS01033"/>
    </source>
</evidence>
<accession>A0ABM9A5M8</accession>
<evidence type="ECO:0000313" key="7">
    <source>
        <dbReference type="EMBL" id="CAH0540451.1"/>
    </source>
</evidence>
<dbReference type="PROSITE" id="PS01033">
    <property type="entry name" value="GLOBIN"/>
    <property type="match status" value="1"/>
</dbReference>
<dbReference type="PANTHER" id="PTHR43396">
    <property type="entry name" value="FLAVOHEMOPROTEIN"/>
    <property type="match status" value="1"/>
</dbReference>
<dbReference type="RefSeq" id="WP_237362389.1">
    <property type="nucleotide sequence ID" value="NZ_CAKLDM010000002.1"/>
</dbReference>
<dbReference type="Gene3D" id="1.10.490.10">
    <property type="entry name" value="Globins"/>
    <property type="match status" value="1"/>
</dbReference>
<keyword evidence="7" id="KW-0560">Oxidoreductase</keyword>
<name>A0ABM9A5M8_9VIBR</name>
<evidence type="ECO:0000256" key="1">
    <source>
        <dbReference type="ARBA" id="ARBA00022617"/>
    </source>
</evidence>
<evidence type="ECO:0000256" key="4">
    <source>
        <dbReference type="ARBA" id="ARBA00023004"/>
    </source>
</evidence>
<dbReference type="CDD" id="cd12131">
    <property type="entry name" value="HGbI-like"/>
    <property type="match status" value="1"/>
</dbReference>
<dbReference type="Pfam" id="PF00042">
    <property type="entry name" value="Globin"/>
    <property type="match status" value="1"/>
</dbReference>
<evidence type="ECO:0000256" key="5">
    <source>
        <dbReference type="RuleBase" id="RU000356"/>
    </source>
</evidence>
<dbReference type="EC" id="1.14.12.17" evidence="7"/>
<reference evidence="7" key="1">
    <citation type="submission" date="2021-11" db="EMBL/GenBank/DDBJ databases">
        <authorList>
            <person name="Rodrigo-Torres L."/>
            <person name="Arahal R. D."/>
            <person name="Lucena T."/>
        </authorList>
    </citation>
    <scope>NUCLEOTIDE SEQUENCE</scope>
    <source>
        <strain evidence="7">CECT 7928</strain>
    </source>
</reference>
<sequence length="152" mass="17239">MSLTPIEKKLIQESFKKVEPIAEQAADIFYNKLFEYDPRLRTLFKSDIKQQGQKLMATLKVAVSGLDNLDELVPVLQQLAKRHVAYGVTADDYTPVGNALLYTLKTGLGDDFDDSTRQAWVKTYKTIAEVMRSAAYPDFDSSSYKNTKVYNQ</sequence>
<comment type="caution">
    <text evidence="7">The sequence shown here is derived from an EMBL/GenBank/DDBJ whole genome shotgun (WGS) entry which is preliminary data.</text>
</comment>
<protein>
    <submittedName>
        <fullName evidence="7">Flavohemoprotein</fullName>
        <ecNumber evidence="7">1.14.12.17</ecNumber>
    </submittedName>
</protein>
<dbReference type="GO" id="GO:0008941">
    <property type="term" value="F:nitric oxide dioxygenase NAD(P)H activity"/>
    <property type="evidence" value="ECO:0007669"/>
    <property type="project" value="UniProtKB-EC"/>
</dbReference>
<dbReference type="EMBL" id="CAKLDM010000002">
    <property type="protein sequence ID" value="CAH0540451.1"/>
    <property type="molecule type" value="Genomic_DNA"/>
</dbReference>
<evidence type="ECO:0000313" key="8">
    <source>
        <dbReference type="Proteomes" id="UP000838748"/>
    </source>
</evidence>
<dbReference type="InterPro" id="IPR012292">
    <property type="entry name" value="Globin/Proto"/>
</dbReference>
<dbReference type="InterPro" id="IPR000971">
    <property type="entry name" value="Globin"/>
</dbReference>
<proteinExistence type="inferred from homology"/>